<dbReference type="Proteomes" id="UP000308730">
    <property type="component" value="Unassembled WGS sequence"/>
</dbReference>
<organism evidence="2 3">
    <name type="scientific">Antrodiella citrinella</name>
    <dbReference type="NCBI Taxonomy" id="2447956"/>
    <lineage>
        <taxon>Eukaryota</taxon>
        <taxon>Fungi</taxon>
        <taxon>Dikarya</taxon>
        <taxon>Basidiomycota</taxon>
        <taxon>Agaricomycotina</taxon>
        <taxon>Agaricomycetes</taxon>
        <taxon>Polyporales</taxon>
        <taxon>Steccherinaceae</taxon>
        <taxon>Antrodiella</taxon>
    </lineage>
</organism>
<evidence type="ECO:0000313" key="2">
    <source>
        <dbReference type="EMBL" id="THH27343.1"/>
    </source>
</evidence>
<name>A0A4V3XHZ8_9APHY</name>
<keyword evidence="3" id="KW-1185">Reference proteome</keyword>
<accession>A0A4V3XHZ8</accession>
<keyword evidence="1" id="KW-0175">Coiled coil</keyword>
<sequence>MASVAKASIPPMASLKVPDAPLPTLPSRVSSAQAATAPDFRQQLTTTASLAVTQPPPSSSSNAKTHSTILAPLTAAQPPSSSSLDLNLSSTALLSGTIEAVTPKPLNVHNTGVRVGHITTQQAAARILYCQSETVKFRCIVFCCAKCHPNALRDLLTDESAQRTQAQTEVVRLRIEHEQLLKNLRDEREAREKADRSLVRLQLEYMARVESEHILGIQLAEEREKRVRAEERSAQVEKELQEVKTTRAEALEREGQRRTCVERVLADVRREQGTVFVVPAMLDAFEKIAYFSDKAMVTTRT</sequence>
<evidence type="ECO:0000256" key="1">
    <source>
        <dbReference type="SAM" id="Coils"/>
    </source>
</evidence>
<feature type="coiled-coil region" evidence="1">
    <location>
        <begin position="163"/>
        <end position="253"/>
    </location>
</feature>
<dbReference type="OrthoDB" id="3070390at2759"/>
<dbReference type="AlphaFoldDB" id="A0A4V3XHZ8"/>
<comment type="caution">
    <text evidence="2">The sequence shown here is derived from an EMBL/GenBank/DDBJ whole genome shotgun (WGS) entry which is preliminary data.</text>
</comment>
<reference evidence="2 3" key="1">
    <citation type="submission" date="2019-02" db="EMBL/GenBank/DDBJ databases">
        <title>Genome sequencing of the rare red list fungi Antrodiella citrinella (Flaviporus citrinellus).</title>
        <authorList>
            <person name="Buettner E."/>
            <person name="Kellner H."/>
        </authorList>
    </citation>
    <scope>NUCLEOTIDE SEQUENCE [LARGE SCALE GENOMIC DNA]</scope>
    <source>
        <strain evidence="2 3">DSM 108506</strain>
    </source>
</reference>
<evidence type="ECO:0000313" key="3">
    <source>
        <dbReference type="Proteomes" id="UP000308730"/>
    </source>
</evidence>
<gene>
    <name evidence="2" type="ORF">EUX98_g6841</name>
</gene>
<protein>
    <submittedName>
        <fullName evidence="2">Uncharacterized protein</fullName>
    </submittedName>
</protein>
<dbReference type="EMBL" id="SGPM01000259">
    <property type="protein sequence ID" value="THH27343.1"/>
    <property type="molecule type" value="Genomic_DNA"/>
</dbReference>
<proteinExistence type="predicted"/>